<reference evidence="2 3" key="1">
    <citation type="submission" date="2020-02" db="EMBL/GenBank/DDBJ databases">
        <authorList>
            <person name="Ma Q."/>
            <person name="Huang Y."/>
            <person name="Song X."/>
            <person name="Pei D."/>
        </authorList>
    </citation>
    <scope>NUCLEOTIDE SEQUENCE [LARGE SCALE GENOMIC DNA]</scope>
    <source>
        <strain evidence="2">Sxm20200214</strain>
        <tissue evidence="2">Leaf</tissue>
    </source>
</reference>
<protein>
    <submittedName>
        <fullName evidence="2">Uncharacterized protein</fullName>
    </submittedName>
</protein>
<evidence type="ECO:0000256" key="1">
    <source>
        <dbReference type="SAM" id="MobiDB-lite"/>
    </source>
</evidence>
<dbReference type="AlphaFoldDB" id="A0A8X8AVQ7"/>
<feature type="region of interest" description="Disordered" evidence="1">
    <location>
        <begin position="389"/>
        <end position="426"/>
    </location>
</feature>
<evidence type="ECO:0000313" key="3">
    <source>
        <dbReference type="Proteomes" id="UP000886595"/>
    </source>
</evidence>
<name>A0A8X8AVQ7_BRACI</name>
<proteinExistence type="predicted"/>
<keyword evidence="3" id="KW-1185">Reference proteome</keyword>
<dbReference type="EMBL" id="JAAMPC010000004">
    <property type="protein sequence ID" value="KAG2314649.1"/>
    <property type="molecule type" value="Genomic_DNA"/>
</dbReference>
<feature type="compositionally biased region" description="Polar residues" evidence="1">
    <location>
        <begin position="395"/>
        <end position="407"/>
    </location>
</feature>
<dbReference type="Proteomes" id="UP000886595">
    <property type="component" value="Unassembled WGS sequence"/>
</dbReference>
<feature type="compositionally biased region" description="Polar residues" evidence="1">
    <location>
        <begin position="190"/>
        <end position="202"/>
    </location>
</feature>
<accession>A0A8X8AVQ7</accession>
<feature type="compositionally biased region" description="Basic and acidic residues" evidence="1">
    <location>
        <begin position="408"/>
        <end position="420"/>
    </location>
</feature>
<feature type="region of interest" description="Disordered" evidence="1">
    <location>
        <begin position="176"/>
        <end position="208"/>
    </location>
</feature>
<gene>
    <name evidence="2" type="ORF">Bca52824_017771</name>
</gene>
<organism evidence="2 3">
    <name type="scientific">Brassica carinata</name>
    <name type="common">Ethiopian mustard</name>
    <name type="synonym">Abyssinian cabbage</name>
    <dbReference type="NCBI Taxonomy" id="52824"/>
    <lineage>
        <taxon>Eukaryota</taxon>
        <taxon>Viridiplantae</taxon>
        <taxon>Streptophyta</taxon>
        <taxon>Embryophyta</taxon>
        <taxon>Tracheophyta</taxon>
        <taxon>Spermatophyta</taxon>
        <taxon>Magnoliopsida</taxon>
        <taxon>eudicotyledons</taxon>
        <taxon>Gunneridae</taxon>
        <taxon>Pentapetalae</taxon>
        <taxon>rosids</taxon>
        <taxon>malvids</taxon>
        <taxon>Brassicales</taxon>
        <taxon>Brassicaceae</taxon>
        <taxon>Brassiceae</taxon>
        <taxon>Brassica</taxon>
    </lineage>
</organism>
<evidence type="ECO:0000313" key="2">
    <source>
        <dbReference type="EMBL" id="KAG2314649.1"/>
    </source>
</evidence>
<sequence length="426" mass="47573">MVFPQLCGCSLLSVFLCSWKRYRGLSTATFLDDRRLAQTVDHSSVQGVVAWRMISVLPSPSPSHRRRNACFCWTRLKTPKLLLLQKLLSGETFGVEDFPGGDTSFCPKVDSAHGADQCGEENPVPNPVHRRNLRPRKPVDVKIQDISSEEDSEPAVFPCSNGCTDLGLPRESSVIAGRGSGGDNHVRLPPTSSGLKPRPNQSGKRRKTVASASVVKLIRIKLRAAAETGQLQLRDRGLKKKYPPKVALQQLWTVYPVRYRLSSLWRRRLPMAWEKTNPHRYRSVEVCVHAIPTGAKLTQSQGDRLGHNKSVTARCAPPDLSVEARLVYTESKLIVFVCGKRLFPIPAPEKWRRSGIVGGSSYGGFLVGVHGIQINRLRLRKRLFPIPAPEKWRSGSGSPTDVDYSQQEENRHERDLDPLGRGRKKT</sequence>
<comment type="caution">
    <text evidence="2">The sequence shown here is derived from an EMBL/GenBank/DDBJ whole genome shotgun (WGS) entry which is preliminary data.</text>
</comment>